<reference evidence="2 3" key="1">
    <citation type="submission" date="2019-08" db="EMBL/GenBank/DDBJ databases">
        <title>The genome of the soybean aphid Biotype 1, its phylome, world population structure and adaptation to the North American continent.</title>
        <authorList>
            <person name="Giordano R."/>
            <person name="Donthu R.K."/>
            <person name="Hernandez A.G."/>
            <person name="Wright C.L."/>
            <person name="Zimin A.V."/>
        </authorList>
    </citation>
    <scope>NUCLEOTIDE SEQUENCE [LARGE SCALE GENOMIC DNA]</scope>
    <source>
        <tissue evidence="2">Whole aphids</tissue>
    </source>
</reference>
<proteinExistence type="predicted"/>
<dbReference type="OrthoDB" id="6610480at2759"/>
<dbReference type="EMBL" id="VYZN01000023">
    <property type="protein sequence ID" value="KAE9536541.1"/>
    <property type="molecule type" value="Genomic_DNA"/>
</dbReference>
<evidence type="ECO:0000313" key="3">
    <source>
        <dbReference type="Proteomes" id="UP000475862"/>
    </source>
</evidence>
<organism evidence="2 3">
    <name type="scientific">Aphis glycines</name>
    <name type="common">Soybean aphid</name>
    <dbReference type="NCBI Taxonomy" id="307491"/>
    <lineage>
        <taxon>Eukaryota</taxon>
        <taxon>Metazoa</taxon>
        <taxon>Ecdysozoa</taxon>
        <taxon>Arthropoda</taxon>
        <taxon>Hexapoda</taxon>
        <taxon>Insecta</taxon>
        <taxon>Pterygota</taxon>
        <taxon>Neoptera</taxon>
        <taxon>Paraneoptera</taxon>
        <taxon>Hemiptera</taxon>
        <taxon>Sternorrhyncha</taxon>
        <taxon>Aphidomorpha</taxon>
        <taxon>Aphidoidea</taxon>
        <taxon>Aphididae</taxon>
        <taxon>Aphidini</taxon>
        <taxon>Aphis</taxon>
        <taxon>Aphis</taxon>
    </lineage>
</organism>
<dbReference type="Proteomes" id="UP000475862">
    <property type="component" value="Unassembled WGS sequence"/>
</dbReference>
<sequence>MDNILKNGEYSVPTQIAPDRDRDLNVRRFASSSNPFGGVGVGISATAGTGAGATVSPPRSIVCAHVHCVVDRHRTATRRTSSSSSFGSTMDPATVALILLSFSALAIAGTGKPRGAFGYPDDDHVIITQYGPMRYEPITADQMNRPYDADDGGAAAKTAPSGRGYYKAEVIPLDMNTWKPAAGADGHWVGRSAAGGRADSFDVPLRVGYSVRPAARRRRHDYLLMGYRPRPQQPQWNHRDPQPVVPRRRVDTAVPLEVPIRPRASSA</sequence>
<accession>A0A6G0TPU3</accession>
<keyword evidence="3" id="KW-1185">Reference proteome</keyword>
<gene>
    <name evidence="2" type="ORF">AGLY_007330</name>
</gene>
<dbReference type="AlphaFoldDB" id="A0A6G0TPU3"/>
<feature type="region of interest" description="Disordered" evidence="1">
    <location>
        <begin position="228"/>
        <end position="250"/>
    </location>
</feature>
<name>A0A6G0TPU3_APHGL</name>
<evidence type="ECO:0000313" key="2">
    <source>
        <dbReference type="EMBL" id="KAE9536541.1"/>
    </source>
</evidence>
<protein>
    <submittedName>
        <fullName evidence="2">Uncharacterized protein</fullName>
    </submittedName>
</protein>
<comment type="caution">
    <text evidence="2">The sequence shown here is derived from an EMBL/GenBank/DDBJ whole genome shotgun (WGS) entry which is preliminary data.</text>
</comment>
<evidence type="ECO:0000256" key="1">
    <source>
        <dbReference type="SAM" id="MobiDB-lite"/>
    </source>
</evidence>